<dbReference type="RefSeq" id="XP_022311494.1">
    <property type="nucleotide sequence ID" value="XM_022455786.1"/>
</dbReference>
<evidence type="ECO:0000313" key="2">
    <source>
        <dbReference type="RefSeq" id="XP_022311494.1"/>
    </source>
</evidence>
<protein>
    <submittedName>
        <fullName evidence="2">Uncharacterized protein LOC111116784</fullName>
    </submittedName>
</protein>
<gene>
    <name evidence="2" type="primary">LOC111116784</name>
</gene>
<dbReference type="GeneID" id="111116784"/>
<accession>A0A8B8C8P2</accession>
<dbReference type="Proteomes" id="UP000694844">
    <property type="component" value="Chromosome 10"/>
</dbReference>
<dbReference type="OrthoDB" id="6083207at2759"/>
<dbReference type="KEGG" id="cvn:111116784"/>
<evidence type="ECO:0000313" key="1">
    <source>
        <dbReference type="Proteomes" id="UP000694844"/>
    </source>
</evidence>
<name>A0A8B8C8P2_CRAVI</name>
<organism evidence="1 2">
    <name type="scientific">Crassostrea virginica</name>
    <name type="common">Eastern oyster</name>
    <dbReference type="NCBI Taxonomy" id="6565"/>
    <lineage>
        <taxon>Eukaryota</taxon>
        <taxon>Metazoa</taxon>
        <taxon>Spiralia</taxon>
        <taxon>Lophotrochozoa</taxon>
        <taxon>Mollusca</taxon>
        <taxon>Bivalvia</taxon>
        <taxon>Autobranchia</taxon>
        <taxon>Pteriomorphia</taxon>
        <taxon>Ostreida</taxon>
        <taxon>Ostreoidea</taxon>
        <taxon>Ostreidae</taxon>
        <taxon>Crassostrea</taxon>
    </lineage>
</organism>
<reference evidence="2" key="1">
    <citation type="submission" date="2025-08" db="UniProtKB">
        <authorList>
            <consortium name="RefSeq"/>
        </authorList>
    </citation>
    <scope>IDENTIFICATION</scope>
    <source>
        <tissue evidence="2">Whole sample</tissue>
    </source>
</reference>
<keyword evidence="1" id="KW-1185">Reference proteome</keyword>
<sequence>MHETDLLPLREKMANGAHNNLTDSDSGSTSSSSAQFCKFVKRFPKKSSQWSEEHLAELGIVYDEVPTDLEKMLTDLKTLKSVVRSGLSDMPKVSRSLVQYTNDLWDFSYVFYKETGEDVSDVLDGIEKSTEKFREKENVMEEDVKTVGGDWKRLFFGWQISLFEFWRQLSMVLARLTWGTPGKGRFTHLLTAFSRVCFLSPELGGAFAERLIIRDTVVRGSPAVRFNTFEDKCLTVFTVTQVKSYDAFRGSHSADTFTYKSIEKKVLGRHGIHLLMEREESLFFPYVVGVLCIGTHVILTTLRIEQDHVDQIEEEGRVDKTCRASISYTRPFDFMDASDRLQLLECFFWFGYVQSNAYQFKWK</sequence>
<dbReference type="AlphaFoldDB" id="A0A8B8C8P2"/>
<proteinExistence type="predicted"/>